<evidence type="ECO:0008006" key="3">
    <source>
        <dbReference type="Google" id="ProtNLM"/>
    </source>
</evidence>
<sequence length="173" mass="19133">MPIERLLARCSRDQLVHVKLLQPMVVDAVREVLTSLQSIVFGASSSVSSVPKPTTHAALVVLFRQHVEDGHFRTHFRGMGTNAPNSLVRLYTDPTIVRSLLPLLFDPHEITTTRYASPLDACFPPSPHTDDAGLFQLVPSAPLASLLMLKPDDPLGILPVVLRRLRREGFDLV</sequence>
<evidence type="ECO:0000313" key="2">
    <source>
        <dbReference type="Proteomes" id="UP000469452"/>
    </source>
</evidence>
<dbReference type="VEuPathDB" id="FungiDB:H257_05928"/>
<name>A0A6A4ZYA1_APHAT</name>
<reference evidence="1 2" key="1">
    <citation type="submission" date="2019-06" db="EMBL/GenBank/DDBJ databases">
        <title>Genomics analysis of Aphanomyces spp. identifies a new class of oomycete effector associated with host adaptation.</title>
        <authorList>
            <person name="Gaulin E."/>
        </authorList>
    </citation>
    <scope>NUCLEOTIDE SEQUENCE [LARGE SCALE GENOMIC DNA]</scope>
    <source>
        <strain evidence="1 2">E</strain>
    </source>
</reference>
<dbReference type="EMBL" id="VJMI01012906">
    <property type="protein sequence ID" value="KAF0749054.1"/>
    <property type="molecule type" value="Genomic_DNA"/>
</dbReference>
<organism evidence="1 2">
    <name type="scientific">Aphanomyces astaci</name>
    <name type="common">Crayfish plague agent</name>
    <dbReference type="NCBI Taxonomy" id="112090"/>
    <lineage>
        <taxon>Eukaryota</taxon>
        <taxon>Sar</taxon>
        <taxon>Stramenopiles</taxon>
        <taxon>Oomycota</taxon>
        <taxon>Saprolegniomycetes</taxon>
        <taxon>Saprolegniales</taxon>
        <taxon>Verrucalvaceae</taxon>
        <taxon>Aphanomyces</taxon>
    </lineage>
</organism>
<evidence type="ECO:0000313" key="1">
    <source>
        <dbReference type="EMBL" id="KAF0749054.1"/>
    </source>
</evidence>
<feature type="non-terminal residue" evidence="1">
    <location>
        <position position="173"/>
    </location>
</feature>
<gene>
    <name evidence="1" type="ORF">AaE_007153</name>
</gene>
<protein>
    <recommendedName>
        <fullName evidence="3">Nucleoside diphosphate kinase-like domain-containing protein</fullName>
    </recommendedName>
</protein>
<comment type="caution">
    <text evidence="1">The sequence shown here is derived from an EMBL/GenBank/DDBJ whole genome shotgun (WGS) entry which is preliminary data.</text>
</comment>
<proteinExistence type="predicted"/>
<dbReference type="Proteomes" id="UP000469452">
    <property type="component" value="Unassembled WGS sequence"/>
</dbReference>
<accession>A0A6A4ZYA1</accession>
<dbReference type="AlphaFoldDB" id="A0A6A4ZYA1"/>